<evidence type="ECO:0000256" key="1">
    <source>
        <dbReference type="SAM" id="SignalP"/>
    </source>
</evidence>
<keyword evidence="1" id="KW-0732">Signal</keyword>
<feature type="chain" id="PRO_5002131912" evidence="1">
    <location>
        <begin position="23"/>
        <end position="131"/>
    </location>
</feature>
<dbReference type="Proteomes" id="UP000031246">
    <property type="component" value="Unassembled WGS sequence"/>
</dbReference>
<feature type="signal peptide" evidence="1">
    <location>
        <begin position="1"/>
        <end position="22"/>
    </location>
</feature>
<organism evidence="2 3">
    <name type="scientific">Pedobacter kyungheensis</name>
    <dbReference type="NCBI Taxonomy" id="1069985"/>
    <lineage>
        <taxon>Bacteria</taxon>
        <taxon>Pseudomonadati</taxon>
        <taxon>Bacteroidota</taxon>
        <taxon>Sphingobacteriia</taxon>
        <taxon>Sphingobacteriales</taxon>
        <taxon>Sphingobacteriaceae</taxon>
        <taxon>Pedobacter</taxon>
    </lineage>
</organism>
<protein>
    <submittedName>
        <fullName evidence="2">Uncharacterized protein</fullName>
    </submittedName>
</protein>
<name>A0A0C1G4U6_9SPHI</name>
<proteinExistence type="predicted"/>
<evidence type="ECO:0000313" key="2">
    <source>
        <dbReference type="EMBL" id="KIA95124.1"/>
    </source>
</evidence>
<gene>
    <name evidence="2" type="ORF">OC25_07240</name>
</gene>
<comment type="caution">
    <text evidence="2">The sequence shown here is derived from an EMBL/GenBank/DDBJ whole genome shotgun (WGS) entry which is preliminary data.</text>
</comment>
<dbReference type="EMBL" id="JSYN01000006">
    <property type="protein sequence ID" value="KIA95124.1"/>
    <property type="molecule type" value="Genomic_DNA"/>
</dbReference>
<keyword evidence="3" id="KW-1185">Reference proteome</keyword>
<accession>A0A0C1G4U6</accession>
<dbReference type="AlphaFoldDB" id="A0A0C1G4U6"/>
<reference evidence="2 3" key="1">
    <citation type="submission" date="2014-10" db="EMBL/GenBank/DDBJ databases">
        <title>Pedobacter Kyungheensis.</title>
        <authorList>
            <person name="Anderson B.M."/>
            <person name="Newman J.D."/>
        </authorList>
    </citation>
    <scope>NUCLEOTIDE SEQUENCE [LARGE SCALE GENOMIC DNA]</scope>
    <source>
        <strain evidence="2 3">KACC 16221</strain>
    </source>
</reference>
<sequence>MKNAVSIFCVSLLSFCGLRATAQGTVAGCLVVGAQRVYIVDGGGSVYDPRYFTDLSANYCSWTPSTGTTCNICSTALNGGGNCPGHNYQAQGVEGVFTMVACPIDDSLLPFMMTLGGLGFYVLRKKSCFIA</sequence>
<evidence type="ECO:0000313" key="3">
    <source>
        <dbReference type="Proteomes" id="UP000031246"/>
    </source>
</evidence>